<feature type="transmembrane region" description="Helical" evidence="1">
    <location>
        <begin position="6"/>
        <end position="26"/>
    </location>
</feature>
<evidence type="ECO:0000313" key="3">
    <source>
        <dbReference type="Proteomes" id="UP001056429"/>
    </source>
</evidence>
<feature type="transmembrane region" description="Helical" evidence="1">
    <location>
        <begin position="38"/>
        <end position="61"/>
    </location>
</feature>
<protein>
    <submittedName>
        <fullName evidence="2">ABC transporter permease</fullName>
    </submittedName>
</protein>
<dbReference type="RefSeq" id="WP_250857650.1">
    <property type="nucleotide sequence ID" value="NZ_JAGSOJ010000001.1"/>
</dbReference>
<dbReference type="Pfam" id="PF06541">
    <property type="entry name" value="ABC_trans_CmpB"/>
    <property type="match status" value="1"/>
</dbReference>
<comment type="caution">
    <text evidence="2">The sequence shown here is derived from an EMBL/GenBank/DDBJ whole genome shotgun (WGS) entry which is preliminary data.</text>
</comment>
<evidence type="ECO:0000256" key="1">
    <source>
        <dbReference type="SAM" id="Phobius"/>
    </source>
</evidence>
<evidence type="ECO:0000313" key="2">
    <source>
        <dbReference type="EMBL" id="MCM1988781.1"/>
    </source>
</evidence>
<organism evidence="2 3">
    <name type="scientific">Oceanirhabdus seepicola</name>
    <dbReference type="NCBI Taxonomy" id="2828781"/>
    <lineage>
        <taxon>Bacteria</taxon>
        <taxon>Bacillati</taxon>
        <taxon>Bacillota</taxon>
        <taxon>Clostridia</taxon>
        <taxon>Eubacteriales</taxon>
        <taxon>Clostridiaceae</taxon>
        <taxon>Oceanirhabdus</taxon>
    </lineage>
</organism>
<accession>A0A9J6NYT2</accession>
<dbReference type="AlphaFoldDB" id="A0A9J6NYT2"/>
<feature type="transmembrane region" description="Helical" evidence="1">
    <location>
        <begin position="110"/>
        <end position="134"/>
    </location>
</feature>
<reference evidence="2" key="2">
    <citation type="submission" date="2021-04" db="EMBL/GenBank/DDBJ databases">
        <authorList>
            <person name="Dong X."/>
        </authorList>
    </citation>
    <scope>NUCLEOTIDE SEQUENCE</scope>
    <source>
        <strain evidence="2">ZWT</strain>
    </source>
</reference>
<sequence length="260" mass="31039">MIIFIIKYLFLFMTGSLMGWGLEVVYRKYFGKARKWINPGFLSGPYLPLYGTGVCLLYIVSELNVHLGIKIIMFTIITTGIEYFTGLFFLKYYKTRLWDYTKLKFNIQGLIAPLYSVFWTILALVFYFVLYPYFYNKIEFLYGNLEFCLFIGMFYGVILVDVINSFNVVSRLKKFAELAEEKNVVINYEQLKIDIKDKFEELSDRVEEFETDFEKRLNQGMQSLKVKKSRPRFLLPFKGEYELMQRLHEQIEKRVSRKKK</sequence>
<keyword evidence="1" id="KW-0812">Transmembrane</keyword>
<keyword evidence="1" id="KW-1133">Transmembrane helix</keyword>
<gene>
    <name evidence="2" type="ORF">KDK92_03440</name>
</gene>
<proteinExistence type="predicted"/>
<feature type="transmembrane region" description="Helical" evidence="1">
    <location>
        <begin position="67"/>
        <end position="90"/>
    </location>
</feature>
<feature type="transmembrane region" description="Helical" evidence="1">
    <location>
        <begin position="140"/>
        <end position="163"/>
    </location>
</feature>
<name>A0A9J6NYT2_9CLOT</name>
<dbReference type="InterPro" id="IPR010540">
    <property type="entry name" value="CmpB_TMEM229"/>
</dbReference>
<dbReference type="EMBL" id="JAGSOJ010000001">
    <property type="protein sequence ID" value="MCM1988781.1"/>
    <property type="molecule type" value="Genomic_DNA"/>
</dbReference>
<reference evidence="2" key="1">
    <citation type="journal article" date="2021" name="mSystems">
        <title>Bacteria and Archaea Synergistically Convert Glycine Betaine to Biogenic Methane in the Formosa Cold Seep of the South China Sea.</title>
        <authorList>
            <person name="Li L."/>
            <person name="Zhang W."/>
            <person name="Zhang S."/>
            <person name="Song L."/>
            <person name="Sun Q."/>
            <person name="Zhang H."/>
            <person name="Xiang H."/>
            <person name="Dong X."/>
        </authorList>
    </citation>
    <scope>NUCLEOTIDE SEQUENCE</scope>
    <source>
        <strain evidence="2">ZWT</strain>
    </source>
</reference>
<keyword evidence="3" id="KW-1185">Reference proteome</keyword>
<dbReference type="Proteomes" id="UP001056429">
    <property type="component" value="Unassembled WGS sequence"/>
</dbReference>
<keyword evidence="1" id="KW-0472">Membrane</keyword>